<dbReference type="InterPro" id="IPR010627">
    <property type="entry name" value="Prepilin_pept_A24_N"/>
</dbReference>
<proteinExistence type="inferred from homology"/>
<feature type="transmembrane region" description="Helical" evidence="7">
    <location>
        <begin position="197"/>
        <end position="215"/>
    </location>
</feature>
<feature type="transmembrane region" description="Helical" evidence="7">
    <location>
        <begin position="147"/>
        <end position="168"/>
    </location>
</feature>
<dbReference type="Pfam" id="PF06750">
    <property type="entry name" value="A24_N_bact"/>
    <property type="match status" value="1"/>
</dbReference>
<evidence type="ECO:0000256" key="2">
    <source>
        <dbReference type="ARBA" id="ARBA00005801"/>
    </source>
</evidence>
<dbReference type="EMBL" id="CP003096">
    <property type="protein sequence ID" value="AER67247.1"/>
    <property type="molecule type" value="Genomic_DNA"/>
</dbReference>
<feature type="transmembrane region" description="Helical" evidence="7">
    <location>
        <begin position="227"/>
        <end position="250"/>
    </location>
</feature>
<keyword evidence="4 7" id="KW-0812">Transmembrane</keyword>
<reference evidence="11" key="1">
    <citation type="submission" date="2011-10" db="EMBL/GenBank/DDBJ databases">
        <title>The complete genome of chromosome of Thermovirga lienii DSM 17291.</title>
        <authorList>
            <consortium name="US DOE Joint Genome Institute (JGI-PGF)"/>
            <person name="Lucas S."/>
            <person name="Copeland A."/>
            <person name="Lapidus A."/>
            <person name="Glavina del Rio T."/>
            <person name="Dalin E."/>
            <person name="Tice H."/>
            <person name="Bruce D."/>
            <person name="Goodwin L."/>
            <person name="Pitluck S."/>
            <person name="Peters L."/>
            <person name="Mikhailova N."/>
            <person name="Saunders E."/>
            <person name="Kyrpides N."/>
            <person name="Mavromatis K."/>
            <person name="Ivanova N."/>
            <person name="Last F.I."/>
            <person name="Brettin T."/>
            <person name="Detter J.C."/>
            <person name="Han C."/>
            <person name="Larimer F."/>
            <person name="Land M."/>
            <person name="Hauser L."/>
            <person name="Markowitz V."/>
            <person name="Cheng J.-F."/>
            <person name="Hugenholtz P."/>
            <person name="Woyke T."/>
            <person name="Wu D."/>
            <person name="Spring S."/>
            <person name="Schroeder M."/>
            <person name="Brambilla E.-M."/>
            <person name="Klenk H.-P."/>
            <person name="Eisen J.A."/>
        </authorList>
    </citation>
    <scope>NUCLEOTIDE SEQUENCE [LARGE SCALE GENOMIC DNA]</scope>
    <source>
        <strain evidence="11">ATCC BAA-1197 / DSM 17291 / Cas60314</strain>
    </source>
</reference>
<organism evidence="10 11">
    <name type="scientific">Thermovirga lienii (strain ATCC BAA-1197 / DSM 17291 / Cas60314)</name>
    <dbReference type="NCBI Taxonomy" id="580340"/>
    <lineage>
        <taxon>Bacteria</taxon>
        <taxon>Thermotogati</taxon>
        <taxon>Synergistota</taxon>
        <taxon>Synergistia</taxon>
        <taxon>Synergistales</taxon>
        <taxon>Thermovirgaceae</taxon>
        <taxon>Thermovirga</taxon>
    </lineage>
</organism>
<comment type="subcellular location">
    <subcellularLocation>
        <location evidence="1">Cell membrane</location>
        <topology evidence="1">Multi-pass membrane protein</topology>
    </subcellularLocation>
</comment>
<evidence type="ECO:0000313" key="11">
    <source>
        <dbReference type="Proteomes" id="UP000005868"/>
    </source>
</evidence>
<feature type="domain" description="Prepilin type IV endopeptidase peptidase" evidence="8">
    <location>
        <begin position="106"/>
        <end position="209"/>
    </location>
</feature>
<dbReference type="HOGENOM" id="CLU_057101_0_1_0"/>
<name>G7V7D1_THELD</name>
<dbReference type="InterPro" id="IPR050882">
    <property type="entry name" value="Prepilin_peptidase/N-MTase"/>
</dbReference>
<comment type="similarity">
    <text evidence="2">Belongs to the peptidase A24 family.</text>
</comment>
<sequence length="258" mass="28087">MKWMLIILSGMIGASMGSFLNVVARRTIENDRWWGNERSRCDHCGHELSFWDLVPLFSYISHGGKCRYCSEPIGASYLIVELTGFLIGAVLAWRWGGSLAALTSLIISYGLLLNALTDIYSGYIYDLFAWIPGVLVFFIRVAFGGPWIALDSLFGALLGAGLIGFIIFLSKGKMGWGDASLMGGTGLALGFKMTALSLYMGFMIGGTVALILLILRKVGRKDAIVFGPFLALGTFVCLVLGPLVLSYLGFDAPWPWSI</sequence>
<dbReference type="STRING" id="580340.Tlie_1525"/>
<dbReference type="GO" id="GO:0004190">
    <property type="term" value="F:aspartic-type endopeptidase activity"/>
    <property type="evidence" value="ECO:0007669"/>
    <property type="project" value="InterPro"/>
</dbReference>
<feature type="transmembrane region" description="Helical" evidence="7">
    <location>
        <begin position="123"/>
        <end position="141"/>
    </location>
</feature>
<feature type="transmembrane region" description="Helical" evidence="7">
    <location>
        <begin position="6"/>
        <end position="24"/>
    </location>
</feature>
<keyword evidence="11" id="KW-1185">Reference proteome</keyword>
<dbReference type="InterPro" id="IPR000045">
    <property type="entry name" value="Prepilin_IV_endopep_pep"/>
</dbReference>
<keyword evidence="3" id="KW-1003">Cell membrane</keyword>
<keyword evidence="6 7" id="KW-0472">Membrane</keyword>
<evidence type="ECO:0000259" key="9">
    <source>
        <dbReference type="Pfam" id="PF06750"/>
    </source>
</evidence>
<evidence type="ECO:0000313" key="10">
    <source>
        <dbReference type="EMBL" id="AER67247.1"/>
    </source>
</evidence>
<dbReference type="OrthoDB" id="9789291at2"/>
<keyword evidence="5 7" id="KW-1133">Transmembrane helix</keyword>
<dbReference type="PANTHER" id="PTHR30487:SF0">
    <property type="entry name" value="PREPILIN LEADER PEPTIDASE_N-METHYLTRANSFERASE-RELATED"/>
    <property type="match status" value="1"/>
</dbReference>
<evidence type="ECO:0000256" key="7">
    <source>
        <dbReference type="SAM" id="Phobius"/>
    </source>
</evidence>
<feature type="transmembrane region" description="Helical" evidence="7">
    <location>
        <begin position="75"/>
        <end position="93"/>
    </location>
</feature>
<dbReference type="Pfam" id="PF01478">
    <property type="entry name" value="Peptidase_A24"/>
    <property type="match status" value="1"/>
</dbReference>
<evidence type="ECO:0000256" key="5">
    <source>
        <dbReference type="ARBA" id="ARBA00022989"/>
    </source>
</evidence>
<protein>
    <submittedName>
        <fullName evidence="10">Peptidase A24A domain protein</fullName>
    </submittedName>
</protein>
<evidence type="ECO:0000259" key="8">
    <source>
        <dbReference type="Pfam" id="PF01478"/>
    </source>
</evidence>
<gene>
    <name evidence="10" type="ordered locus">Tlie_1525</name>
</gene>
<evidence type="ECO:0000256" key="4">
    <source>
        <dbReference type="ARBA" id="ARBA00022692"/>
    </source>
</evidence>
<dbReference type="KEGG" id="tli:Tlie_1525"/>
<dbReference type="Gene3D" id="1.20.120.1220">
    <property type="match status" value="1"/>
</dbReference>
<dbReference type="GO" id="GO:0006465">
    <property type="term" value="P:signal peptide processing"/>
    <property type="evidence" value="ECO:0007669"/>
    <property type="project" value="TreeGrafter"/>
</dbReference>
<dbReference type="eggNOG" id="COG1989">
    <property type="taxonomic scope" value="Bacteria"/>
</dbReference>
<dbReference type="AlphaFoldDB" id="G7V7D1"/>
<dbReference type="Proteomes" id="UP000005868">
    <property type="component" value="Chromosome"/>
</dbReference>
<accession>G7V7D1</accession>
<dbReference type="GO" id="GO:0005886">
    <property type="term" value="C:plasma membrane"/>
    <property type="evidence" value="ECO:0007669"/>
    <property type="project" value="UniProtKB-SubCell"/>
</dbReference>
<reference evidence="10 11" key="2">
    <citation type="journal article" date="2012" name="Stand. Genomic Sci.">
        <title>Genome sequence of the moderately thermophilic, amino-acid-degrading and sulfur-reducing bacterium Thermovirga lienii type strain (Cas60314(T)).</title>
        <authorList>
            <person name="Goker M."/>
            <person name="Saunders E."/>
            <person name="Lapidus A."/>
            <person name="Nolan M."/>
            <person name="Lucas S."/>
            <person name="Hammon N."/>
            <person name="Deshpande S."/>
            <person name="Cheng J.F."/>
            <person name="Han C."/>
            <person name="Tapia R."/>
            <person name="Goodwin L.A."/>
            <person name="Pitluck S."/>
            <person name="Liolios K."/>
            <person name="Mavromatis K."/>
            <person name="Pagani I."/>
            <person name="Ivanova N."/>
            <person name="Mikhailova N."/>
            <person name="Pati A."/>
            <person name="Chen A."/>
            <person name="Palaniappan K."/>
            <person name="Land M."/>
            <person name="Chang Y.J."/>
            <person name="Jeffries C.D."/>
            <person name="Brambilla E.M."/>
            <person name="Rohde M."/>
            <person name="Spring S."/>
            <person name="Detter J.C."/>
            <person name="Woyke T."/>
            <person name="Bristow J."/>
            <person name="Eisen J.A."/>
            <person name="Markowitz V."/>
            <person name="Hugenholtz P."/>
            <person name="Kyrpides N.C."/>
            <person name="Klenk H.P."/>
        </authorList>
    </citation>
    <scope>NUCLEOTIDE SEQUENCE [LARGE SCALE GENOMIC DNA]</scope>
    <source>
        <strain evidence="11">ATCC BAA-1197 / DSM 17291 / Cas60314</strain>
    </source>
</reference>
<evidence type="ECO:0000256" key="6">
    <source>
        <dbReference type="ARBA" id="ARBA00023136"/>
    </source>
</evidence>
<feature type="domain" description="Prepilin peptidase A24 N-terminal" evidence="9">
    <location>
        <begin position="12"/>
        <end position="95"/>
    </location>
</feature>
<dbReference type="PANTHER" id="PTHR30487">
    <property type="entry name" value="TYPE 4 PREPILIN-LIKE PROTEINS LEADER PEPTIDE-PROCESSING ENZYME"/>
    <property type="match status" value="1"/>
</dbReference>
<evidence type="ECO:0000256" key="1">
    <source>
        <dbReference type="ARBA" id="ARBA00004651"/>
    </source>
</evidence>
<evidence type="ECO:0000256" key="3">
    <source>
        <dbReference type="ARBA" id="ARBA00022475"/>
    </source>
</evidence>